<evidence type="ECO:0000313" key="2">
    <source>
        <dbReference type="Proteomes" id="UP000562984"/>
    </source>
</evidence>
<proteinExistence type="predicted"/>
<dbReference type="AlphaFoldDB" id="A0A849A6G5"/>
<comment type="caution">
    <text evidence="1">The sequence shown here is derived from an EMBL/GenBank/DDBJ whole genome shotgun (WGS) entry which is preliminary data.</text>
</comment>
<gene>
    <name evidence="1" type="ORF">HKD39_10560</name>
</gene>
<dbReference type="Gene3D" id="3.10.450.50">
    <property type="match status" value="1"/>
</dbReference>
<protein>
    <submittedName>
        <fullName evidence="1">SnoaL-like domain-containing protein</fullName>
    </submittedName>
</protein>
<dbReference type="RefSeq" id="WP_171199832.1">
    <property type="nucleotide sequence ID" value="NZ_JABEND010000005.1"/>
</dbReference>
<dbReference type="EMBL" id="JABEND010000005">
    <property type="protein sequence ID" value="NNG36149.1"/>
    <property type="molecule type" value="Genomic_DNA"/>
</dbReference>
<dbReference type="SUPFAM" id="SSF54427">
    <property type="entry name" value="NTF2-like"/>
    <property type="match status" value="1"/>
</dbReference>
<dbReference type="Proteomes" id="UP000562984">
    <property type="component" value="Unassembled WGS sequence"/>
</dbReference>
<sequence>MTTEGLRTALADFNNGDAFFDHLADDVTVEFPYGPTLGLPARIDGKPAVRRHLAAVQAGGLTVGEPTIEQVTPSRYLAEYTGTYRTSNGAAVDVPLVAIIDHDATGIHRIREYWDTYLLATLATRAQ</sequence>
<keyword evidence="2" id="KW-1185">Reference proteome</keyword>
<organism evidence="1 2">
    <name type="scientific">Nakamurella aerolata</name>
    <dbReference type="NCBI Taxonomy" id="1656892"/>
    <lineage>
        <taxon>Bacteria</taxon>
        <taxon>Bacillati</taxon>
        <taxon>Actinomycetota</taxon>
        <taxon>Actinomycetes</taxon>
        <taxon>Nakamurellales</taxon>
        <taxon>Nakamurellaceae</taxon>
        <taxon>Nakamurella</taxon>
    </lineage>
</organism>
<name>A0A849A6G5_9ACTN</name>
<accession>A0A849A6G5</accession>
<dbReference type="InterPro" id="IPR032710">
    <property type="entry name" value="NTF2-like_dom_sf"/>
</dbReference>
<reference evidence="1 2" key="1">
    <citation type="submission" date="2020-05" db="EMBL/GenBank/DDBJ databases">
        <title>Nakamurella sp. DB0629 isolated from air conditioner.</title>
        <authorList>
            <person name="Kim D.H."/>
            <person name="Kim D.-U."/>
        </authorList>
    </citation>
    <scope>NUCLEOTIDE SEQUENCE [LARGE SCALE GENOMIC DNA]</scope>
    <source>
        <strain evidence="1 2">DB0629</strain>
    </source>
</reference>
<evidence type="ECO:0000313" key="1">
    <source>
        <dbReference type="EMBL" id="NNG36149.1"/>
    </source>
</evidence>